<name>A0A7C2Z5V7_9AQUI</name>
<evidence type="ECO:0000313" key="1">
    <source>
        <dbReference type="EMBL" id="HEW45924.1"/>
    </source>
</evidence>
<protein>
    <submittedName>
        <fullName evidence="1">Alpha/beta hydrolase</fullName>
    </submittedName>
</protein>
<dbReference type="Pfam" id="PF05728">
    <property type="entry name" value="UPF0227"/>
    <property type="match status" value="1"/>
</dbReference>
<dbReference type="InterPro" id="IPR029058">
    <property type="entry name" value="AB_hydrolase_fold"/>
</dbReference>
<reference evidence="1" key="1">
    <citation type="journal article" date="2020" name="mSystems">
        <title>Genome- and Community-Level Interaction Insights into Carbon Utilization and Element Cycling Functions of Hydrothermarchaeota in Hydrothermal Sediment.</title>
        <authorList>
            <person name="Zhou Z."/>
            <person name="Liu Y."/>
            <person name="Xu W."/>
            <person name="Pan J."/>
            <person name="Luo Z.H."/>
            <person name="Li M."/>
        </authorList>
    </citation>
    <scope>NUCLEOTIDE SEQUENCE [LARGE SCALE GENOMIC DNA]</scope>
    <source>
        <strain evidence="1">SpSt-132</strain>
    </source>
</reference>
<keyword evidence="1" id="KW-0378">Hydrolase</keyword>
<gene>
    <name evidence="1" type="ORF">ENO47_04540</name>
</gene>
<comment type="caution">
    <text evidence="1">The sequence shown here is derived from an EMBL/GenBank/DDBJ whole genome shotgun (WGS) entry which is preliminary data.</text>
</comment>
<dbReference type="Gene3D" id="3.40.50.1820">
    <property type="entry name" value="alpha/beta hydrolase"/>
    <property type="match status" value="1"/>
</dbReference>
<dbReference type="SUPFAM" id="SSF53474">
    <property type="entry name" value="alpha/beta-Hydrolases"/>
    <property type="match status" value="1"/>
</dbReference>
<accession>A0A7C2Z5V7</accession>
<dbReference type="AlphaFoldDB" id="A0A7C2Z5V7"/>
<dbReference type="GO" id="GO:0016787">
    <property type="term" value="F:hydrolase activity"/>
    <property type="evidence" value="ECO:0007669"/>
    <property type="project" value="UniProtKB-KW"/>
</dbReference>
<dbReference type="EMBL" id="DSFP01000035">
    <property type="protein sequence ID" value="HEW45924.1"/>
    <property type="molecule type" value="Genomic_DNA"/>
</dbReference>
<proteinExistence type="predicted"/>
<sequence length="227" mass="26435">MFIYEATNPQLILIHLHGFASNVVGSKVSFLRERSLQGRFSFFAMDLDYHTTTTTRTLEVIDVLVKGFSQKFEEVWLSGSSHGGYVILNYIKLYRPNRVKKVFLFAPSYSTLQLTMEEVGEENCKNWLEGKEDLKIVECETGLEVVINREFAADIRERGYEIIYDGEINFPTELPYEIYVFHGTKDNVVPVEHSRLFTSKVKVKHYLEIEDDHRLSNTFKDIVEKFL</sequence>
<dbReference type="InterPro" id="IPR008886">
    <property type="entry name" value="UPF0227/Esterase_YqiA"/>
</dbReference>
<organism evidence="1">
    <name type="scientific">Hydrogenobacter sp</name>
    <dbReference type="NCBI Taxonomy" id="2152829"/>
    <lineage>
        <taxon>Bacteria</taxon>
        <taxon>Pseudomonadati</taxon>
        <taxon>Aquificota</taxon>
        <taxon>Aquificia</taxon>
        <taxon>Aquificales</taxon>
        <taxon>Aquificaceae</taxon>
        <taxon>Hydrogenobacter</taxon>
    </lineage>
</organism>